<keyword evidence="3" id="KW-1185">Reference proteome</keyword>
<dbReference type="SUPFAM" id="SSF52540">
    <property type="entry name" value="P-loop containing nucleoside triphosphate hydrolases"/>
    <property type="match status" value="1"/>
</dbReference>
<proteinExistence type="predicted"/>
<dbReference type="Gene3D" id="3.40.50.300">
    <property type="entry name" value="P-loop containing nucleotide triphosphate hydrolases"/>
    <property type="match status" value="1"/>
</dbReference>
<keyword evidence="2" id="KW-0808">Transferase</keyword>
<dbReference type="EMBL" id="JADPUN010000177">
    <property type="protein sequence ID" value="MBF9131040.1"/>
    <property type="molecule type" value="Genomic_DNA"/>
</dbReference>
<dbReference type="PANTHER" id="PTHR10285">
    <property type="entry name" value="URIDINE KINASE"/>
    <property type="match status" value="1"/>
</dbReference>
<accession>A0ABS0GXY9</accession>
<dbReference type="Pfam" id="PF00485">
    <property type="entry name" value="PRK"/>
    <property type="match status" value="1"/>
</dbReference>
<dbReference type="InterPro" id="IPR027417">
    <property type="entry name" value="P-loop_NTPase"/>
</dbReference>
<organism evidence="2 3">
    <name type="scientific">Plantactinospora alkalitolerans</name>
    <dbReference type="NCBI Taxonomy" id="2789879"/>
    <lineage>
        <taxon>Bacteria</taxon>
        <taxon>Bacillati</taxon>
        <taxon>Actinomycetota</taxon>
        <taxon>Actinomycetes</taxon>
        <taxon>Micromonosporales</taxon>
        <taxon>Micromonosporaceae</taxon>
        <taxon>Plantactinospora</taxon>
    </lineage>
</organism>
<gene>
    <name evidence="2" type="ORF">I0C86_19055</name>
</gene>
<name>A0ABS0GXY9_9ACTN</name>
<dbReference type="InterPro" id="IPR006083">
    <property type="entry name" value="PRK/URK"/>
</dbReference>
<evidence type="ECO:0000259" key="1">
    <source>
        <dbReference type="Pfam" id="PF00485"/>
    </source>
</evidence>
<reference evidence="2 3" key="1">
    <citation type="submission" date="2020-11" db="EMBL/GenBank/DDBJ databases">
        <title>A novel isolate from a Black sea contaminated sediment with potential to produce alkanes: Plantactinospora alkalitolerans sp. nov.</title>
        <authorList>
            <person name="Carro L."/>
            <person name="Veyisoglu A."/>
            <person name="Guven K."/>
            <person name="Schumann P."/>
            <person name="Klenk H.-P."/>
            <person name="Sahin N."/>
        </authorList>
    </citation>
    <scope>NUCLEOTIDE SEQUENCE [LARGE SCALE GENOMIC DNA]</scope>
    <source>
        <strain evidence="2 3">S1510</strain>
    </source>
</reference>
<dbReference type="Proteomes" id="UP000638560">
    <property type="component" value="Unassembled WGS sequence"/>
</dbReference>
<feature type="domain" description="Phosphoribulokinase/uridine kinase" evidence="1">
    <location>
        <begin position="27"/>
        <end position="186"/>
    </location>
</feature>
<evidence type="ECO:0000313" key="3">
    <source>
        <dbReference type="Proteomes" id="UP000638560"/>
    </source>
</evidence>
<dbReference type="RefSeq" id="WP_196202598.1">
    <property type="nucleotide sequence ID" value="NZ_JADPUN010000177.1"/>
</dbReference>
<dbReference type="GO" id="GO:0016301">
    <property type="term" value="F:kinase activity"/>
    <property type="evidence" value="ECO:0007669"/>
    <property type="project" value="UniProtKB-KW"/>
</dbReference>
<comment type="caution">
    <text evidence="2">The sequence shown here is derived from an EMBL/GenBank/DDBJ whole genome shotgun (WGS) entry which is preliminary data.</text>
</comment>
<sequence length="222" mass="24852">MLVQRAELVGGLVALILSMRPGRVLRVAVDGPDAAGKSTLVAELGQRLSVTRNTIQASVDGFHQPRAVRRRRGELSPEGYYHDSFDHVALRDSLLDPLGPGGNRHYRTASYDHRADTATERQFQVAPDDAVLLVDGVFLLRPELREHWDLSIYLEVAPAESIRRALVRDVELFGAVEAVRERYLARYLPGQQLYRDEAAPTRRADVVVDNNDPSAPRVLKWP</sequence>
<protein>
    <submittedName>
        <fullName evidence="2">Uridine kinase</fullName>
    </submittedName>
</protein>
<keyword evidence="2" id="KW-0418">Kinase</keyword>
<evidence type="ECO:0000313" key="2">
    <source>
        <dbReference type="EMBL" id="MBF9131040.1"/>
    </source>
</evidence>